<dbReference type="InterPro" id="IPR001034">
    <property type="entry name" value="DeoR_HTH"/>
</dbReference>
<dbReference type="InterPro" id="IPR013196">
    <property type="entry name" value="HTH_11"/>
</dbReference>
<keyword evidence="1" id="KW-0805">Transcription regulation</keyword>
<dbReference type="InterPro" id="IPR028349">
    <property type="entry name" value="PafC-like"/>
</dbReference>
<dbReference type="PANTHER" id="PTHR34580:SF3">
    <property type="entry name" value="PROTEIN PAFB"/>
    <property type="match status" value="1"/>
</dbReference>
<proteinExistence type="predicted"/>
<feature type="domain" description="HTH deoR-type" evidence="3">
    <location>
        <begin position="42"/>
        <end position="97"/>
    </location>
</feature>
<dbReference type="EMBL" id="JACHJW010000001">
    <property type="protein sequence ID" value="MBB4956794.1"/>
    <property type="molecule type" value="Genomic_DNA"/>
</dbReference>
<keyword evidence="2" id="KW-0804">Transcription</keyword>
<protein>
    <submittedName>
        <fullName evidence="4">Putative DNA-binding transcriptional regulator YafY</fullName>
    </submittedName>
</protein>
<evidence type="ECO:0000256" key="1">
    <source>
        <dbReference type="ARBA" id="ARBA00023015"/>
    </source>
</evidence>
<comment type="caution">
    <text evidence="4">The sequence shown here is derived from an EMBL/GenBank/DDBJ whole genome shotgun (WGS) entry which is preliminary data.</text>
</comment>
<dbReference type="PANTHER" id="PTHR34580">
    <property type="match status" value="1"/>
</dbReference>
<dbReference type="Proteomes" id="UP000578819">
    <property type="component" value="Unassembled WGS sequence"/>
</dbReference>
<dbReference type="GO" id="GO:0003677">
    <property type="term" value="F:DNA binding"/>
    <property type="evidence" value="ECO:0007669"/>
    <property type="project" value="UniProtKB-KW"/>
</dbReference>
<dbReference type="Pfam" id="PF13280">
    <property type="entry name" value="WYL"/>
    <property type="match status" value="1"/>
</dbReference>
<reference evidence="4 5" key="1">
    <citation type="submission" date="2020-08" db="EMBL/GenBank/DDBJ databases">
        <title>Sequencing the genomes of 1000 actinobacteria strains.</title>
        <authorList>
            <person name="Klenk H.-P."/>
        </authorList>
    </citation>
    <scope>NUCLEOTIDE SEQUENCE [LARGE SCALE GENOMIC DNA]</scope>
    <source>
        <strain evidence="4 5">DSM 45886</strain>
    </source>
</reference>
<name>A0A7W7WMT0_9ACTN</name>
<organism evidence="4 5">
    <name type="scientific">Micromonospora polyrhachis</name>
    <dbReference type="NCBI Taxonomy" id="1282883"/>
    <lineage>
        <taxon>Bacteria</taxon>
        <taxon>Bacillati</taxon>
        <taxon>Actinomycetota</taxon>
        <taxon>Actinomycetes</taxon>
        <taxon>Micromonosporales</taxon>
        <taxon>Micromonosporaceae</taxon>
        <taxon>Micromonospora</taxon>
    </lineage>
</organism>
<accession>A0A7W7WMT0</accession>
<dbReference type="PROSITE" id="PS52050">
    <property type="entry name" value="WYL"/>
    <property type="match status" value="1"/>
</dbReference>
<keyword evidence="5" id="KW-1185">Reference proteome</keyword>
<dbReference type="InterPro" id="IPR036390">
    <property type="entry name" value="WH_DNA-bd_sf"/>
</dbReference>
<dbReference type="InterPro" id="IPR051534">
    <property type="entry name" value="CBASS_pafABC_assoc_protein"/>
</dbReference>
<dbReference type="InterPro" id="IPR026881">
    <property type="entry name" value="WYL_dom"/>
</dbReference>
<dbReference type="Pfam" id="PF08279">
    <property type="entry name" value="HTH_11"/>
    <property type="match status" value="1"/>
</dbReference>
<dbReference type="PROSITE" id="PS51000">
    <property type="entry name" value="HTH_DEOR_2"/>
    <property type="match status" value="1"/>
</dbReference>
<gene>
    <name evidence="4" type="ORF">FHR38_000527</name>
</gene>
<evidence type="ECO:0000313" key="5">
    <source>
        <dbReference type="Proteomes" id="UP000578819"/>
    </source>
</evidence>
<dbReference type="PIRSF" id="PIRSF016838">
    <property type="entry name" value="PafC"/>
    <property type="match status" value="1"/>
</dbReference>
<evidence type="ECO:0000313" key="4">
    <source>
        <dbReference type="EMBL" id="MBB4956794.1"/>
    </source>
</evidence>
<dbReference type="InterPro" id="IPR036388">
    <property type="entry name" value="WH-like_DNA-bd_sf"/>
</dbReference>
<dbReference type="SUPFAM" id="SSF46785">
    <property type="entry name" value="Winged helix' DNA-binding domain"/>
    <property type="match status" value="1"/>
</dbReference>
<dbReference type="Gene3D" id="1.10.10.10">
    <property type="entry name" value="Winged helix-like DNA-binding domain superfamily/Winged helix DNA-binding domain"/>
    <property type="match status" value="1"/>
</dbReference>
<evidence type="ECO:0000256" key="2">
    <source>
        <dbReference type="ARBA" id="ARBA00023163"/>
    </source>
</evidence>
<keyword evidence="4" id="KW-0238">DNA-binding</keyword>
<dbReference type="GO" id="GO:0003700">
    <property type="term" value="F:DNA-binding transcription factor activity"/>
    <property type="evidence" value="ECO:0007669"/>
    <property type="project" value="InterPro"/>
</dbReference>
<dbReference type="AlphaFoldDB" id="A0A7W7WMT0"/>
<sequence length="352" mass="38805">MQVVDLRLGDVNLEGLHENYAMKYCGKLLAAMPTNVKNMLETSARLLRLLTLLQAKPDWTGAELAARLDVSPRTIRYDVDKLRNLGYPVHAAPGIAGGYRLGAGAKLPPLLLDDDEAVAVAVGLRTAAIGSVTGIEESAVNALAKLEQVLPPRLRQRVTDLHTYTTPLIKQGDAVSAETLTRLAAACRDHHRVRFTYTTHEGSTDERDTEPHRLVHTGRRWYLIAWDTARRDWRTYRVDRITPLEPTGMRFVPRPHPPDPAGVIRGVDTALSTHRAKVTVLAPASAITSYLPDSVAVQPIDDTSCVVHAGADTPYQLALHILMLDKDFHVHGPPDLLDAFAVIRDRLNAITY</sequence>
<evidence type="ECO:0000259" key="3">
    <source>
        <dbReference type="PROSITE" id="PS51000"/>
    </source>
</evidence>